<dbReference type="AlphaFoldDB" id="A0A9X2IZM4"/>
<evidence type="ECO:0000313" key="1">
    <source>
        <dbReference type="EMBL" id="MCM6776185.1"/>
    </source>
</evidence>
<dbReference type="RefSeq" id="WP_251914490.1">
    <property type="nucleotide sequence ID" value="NZ_JAMRXG010000009.1"/>
</dbReference>
<organism evidence="1 2">
    <name type="scientific">Nocardia pulmonis</name>
    <dbReference type="NCBI Taxonomy" id="2951408"/>
    <lineage>
        <taxon>Bacteria</taxon>
        <taxon>Bacillati</taxon>
        <taxon>Actinomycetota</taxon>
        <taxon>Actinomycetes</taxon>
        <taxon>Mycobacteriales</taxon>
        <taxon>Nocardiaceae</taxon>
        <taxon>Nocardia</taxon>
    </lineage>
</organism>
<protein>
    <submittedName>
        <fullName evidence="1">Uncharacterized protein</fullName>
    </submittedName>
</protein>
<evidence type="ECO:0000313" key="2">
    <source>
        <dbReference type="Proteomes" id="UP001139157"/>
    </source>
</evidence>
<reference evidence="1" key="1">
    <citation type="submission" date="2022-06" db="EMBL/GenBank/DDBJ databases">
        <title>Novel species in genus nocardia.</title>
        <authorList>
            <person name="Li F."/>
        </authorList>
    </citation>
    <scope>NUCLEOTIDE SEQUENCE</scope>
    <source>
        <strain evidence="1">CDC141</strain>
    </source>
</reference>
<comment type="caution">
    <text evidence="1">The sequence shown here is derived from an EMBL/GenBank/DDBJ whole genome shotgun (WGS) entry which is preliminary data.</text>
</comment>
<dbReference type="Proteomes" id="UP001139157">
    <property type="component" value="Unassembled WGS sequence"/>
</dbReference>
<name>A0A9X2IZM4_9NOCA</name>
<dbReference type="EMBL" id="JAMRXG010000009">
    <property type="protein sequence ID" value="MCM6776185.1"/>
    <property type="molecule type" value="Genomic_DNA"/>
</dbReference>
<keyword evidence="2" id="KW-1185">Reference proteome</keyword>
<proteinExistence type="predicted"/>
<accession>A0A9X2IZM4</accession>
<sequence length="297" mass="30540">MNEFSISSAGLPDRGHAVWADAAFGARPGLTAAEAPPVGSAVDAWLRAVVLGGQGRYAAARAQLGRVRRSAREPVLVSLAISTEASLLRQLGWHASASALDGRALALVLPELSRSGDRVDSNGAEAVCDALTGLAADALGTARPTLSVRLLERCRDFLGESPQRWRSRLRWHWVAAETALAAPALVDAPALAHAEAAVELADAAPSVRHRVKSRLLLAAAAAAAGAPGRSLTLAAEVAEETREHDLLPLRWACAMLRSGVAAGPVAGVAAAEAAQLVAALAGRGGLLRSENTVLGEA</sequence>
<gene>
    <name evidence="1" type="ORF">NDR86_22115</name>
</gene>